<gene>
    <name evidence="1" type="ORF">D8858_09325</name>
</gene>
<name>A0A3R9K285_STROR</name>
<reference evidence="1 2" key="1">
    <citation type="submission" date="2018-11" db="EMBL/GenBank/DDBJ databases">
        <title>Species Designations Belie Phenotypic and Genotypic Heterogeneity in Oral Streptococci.</title>
        <authorList>
            <person name="Velsko I."/>
        </authorList>
    </citation>
    <scope>NUCLEOTIDE SEQUENCE [LARGE SCALE GENOMIC DNA]</scope>
    <source>
        <strain evidence="1 2">BCC19</strain>
    </source>
</reference>
<dbReference type="Proteomes" id="UP000281197">
    <property type="component" value="Unassembled WGS sequence"/>
</dbReference>
<evidence type="ECO:0000313" key="2">
    <source>
        <dbReference type="Proteomes" id="UP000281197"/>
    </source>
</evidence>
<evidence type="ECO:0000313" key="1">
    <source>
        <dbReference type="EMBL" id="RSI73545.1"/>
    </source>
</evidence>
<sequence length="68" mass="8617">MIFPFLFSYFRTNFEYLVEPFDLKYEFYILSWFLYVHFFLHKTTKNSKKRQGFPYLNYLLNLLSYYLP</sequence>
<comment type="caution">
    <text evidence="1">The sequence shown here is derived from an EMBL/GenBank/DDBJ whole genome shotgun (WGS) entry which is preliminary data.</text>
</comment>
<accession>A0A3R9K285</accession>
<protein>
    <submittedName>
        <fullName evidence="1">Uncharacterized protein</fullName>
    </submittedName>
</protein>
<dbReference type="AlphaFoldDB" id="A0A3R9K285"/>
<proteinExistence type="predicted"/>
<dbReference type="EMBL" id="RJNO01000035">
    <property type="protein sequence ID" value="RSI73545.1"/>
    <property type="molecule type" value="Genomic_DNA"/>
</dbReference>
<organism evidence="1 2">
    <name type="scientific">Streptococcus oralis</name>
    <dbReference type="NCBI Taxonomy" id="1303"/>
    <lineage>
        <taxon>Bacteria</taxon>
        <taxon>Bacillati</taxon>
        <taxon>Bacillota</taxon>
        <taxon>Bacilli</taxon>
        <taxon>Lactobacillales</taxon>
        <taxon>Streptococcaceae</taxon>
        <taxon>Streptococcus</taxon>
    </lineage>
</organism>